<evidence type="ECO:0000256" key="4">
    <source>
        <dbReference type="ARBA" id="ARBA00022527"/>
    </source>
</evidence>
<evidence type="ECO:0000256" key="12">
    <source>
        <dbReference type="ARBA" id="ARBA00023136"/>
    </source>
</evidence>
<dbReference type="GO" id="GO:0005886">
    <property type="term" value="C:plasma membrane"/>
    <property type="evidence" value="ECO:0007669"/>
    <property type="project" value="TreeGrafter"/>
</dbReference>
<dbReference type="Gene3D" id="1.10.510.10">
    <property type="entry name" value="Transferase(Phosphotransferase) domain 1"/>
    <property type="match status" value="1"/>
</dbReference>
<dbReference type="AlphaFoldDB" id="V8ND28"/>
<dbReference type="GO" id="GO:0005024">
    <property type="term" value="F:transforming growth factor beta receptor activity"/>
    <property type="evidence" value="ECO:0007669"/>
    <property type="project" value="TreeGrafter"/>
</dbReference>
<keyword evidence="6 16" id="KW-0812">Transmembrane</keyword>
<comment type="caution">
    <text evidence="18">The sequence shown here is derived from an EMBL/GenBank/DDBJ whole genome shotgun (WGS) entry which is preliminary data.</text>
</comment>
<evidence type="ECO:0000256" key="9">
    <source>
        <dbReference type="ARBA" id="ARBA00022777"/>
    </source>
</evidence>
<dbReference type="GO" id="GO:0001568">
    <property type="term" value="P:blood vessel development"/>
    <property type="evidence" value="ECO:0007669"/>
    <property type="project" value="TreeGrafter"/>
</dbReference>
<dbReference type="PROSITE" id="PS50011">
    <property type="entry name" value="PROTEIN_KINASE_DOM"/>
    <property type="match status" value="1"/>
</dbReference>
<keyword evidence="8 14" id="KW-0547">Nucleotide-binding</keyword>
<evidence type="ECO:0000259" key="17">
    <source>
        <dbReference type="PROSITE" id="PS50011"/>
    </source>
</evidence>
<feature type="binding site" evidence="14">
    <location>
        <position position="130"/>
    </location>
    <ligand>
        <name>ATP</name>
        <dbReference type="ChEBI" id="CHEBI:30616"/>
    </ligand>
</feature>
<evidence type="ECO:0000256" key="14">
    <source>
        <dbReference type="PROSITE-ProRule" id="PRU10141"/>
    </source>
</evidence>
<feature type="compositionally biased region" description="Polar residues" evidence="15">
    <location>
        <begin position="30"/>
        <end position="41"/>
    </location>
</feature>
<evidence type="ECO:0000256" key="2">
    <source>
        <dbReference type="ARBA" id="ARBA00009605"/>
    </source>
</evidence>
<organism evidence="18 19">
    <name type="scientific">Ophiophagus hannah</name>
    <name type="common">King cobra</name>
    <name type="synonym">Naja hannah</name>
    <dbReference type="NCBI Taxonomy" id="8665"/>
    <lineage>
        <taxon>Eukaryota</taxon>
        <taxon>Metazoa</taxon>
        <taxon>Chordata</taxon>
        <taxon>Craniata</taxon>
        <taxon>Vertebrata</taxon>
        <taxon>Euteleostomi</taxon>
        <taxon>Lepidosauria</taxon>
        <taxon>Squamata</taxon>
        <taxon>Bifurcata</taxon>
        <taxon>Unidentata</taxon>
        <taxon>Episquamata</taxon>
        <taxon>Toxicofera</taxon>
        <taxon>Serpentes</taxon>
        <taxon>Colubroidea</taxon>
        <taxon>Elapidae</taxon>
        <taxon>Elapinae</taxon>
        <taxon>Ophiophagus</taxon>
    </lineage>
</organism>
<keyword evidence="13 18" id="KW-0675">Receptor</keyword>
<dbReference type="GO" id="GO:0043235">
    <property type="term" value="C:receptor complex"/>
    <property type="evidence" value="ECO:0007669"/>
    <property type="project" value="TreeGrafter"/>
</dbReference>
<evidence type="ECO:0000256" key="10">
    <source>
        <dbReference type="ARBA" id="ARBA00022840"/>
    </source>
</evidence>
<sequence>MIGEISRCINEACASESWNTHKKRAKGLEPSSSNVVQDRSNTPPPQRDDTIIIILASVSVLAVLMGVIFFGYRMLGGIRKKGLHTMNMMEAAALEPSLDLDSLKLLELIGRGRYGAVYKGSLDERPVAVKVFSFANRQNFINERNIYRIPLMEHDNVAHFIVGDERCTADGRMEYLLVMEYYPNGSLCRYLTLQASDWVNSCRMAHSVTRGLAYLHTELPRGDHYKPAISHRDLNSRNVLVKNDGTCIISDFGLSMKLTGNRLVGTIRYMAPEVLEGAVNLRDCESALKQVDMYALGLIYWEIFMRCIDLFP</sequence>
<gene>
    <name evidence="18" type="primary">BMPR2</name>
    <name evidence="18" type="ORF">L345_14075</name>
</gene>
<dbReference type="PROSITE" id="PS00107">
    <property type="entry name" value="PROTEIN_KINASE_ATP"/>
    <property type="match status" value="1"/>
</dbReference>
<dbReference type="Proteomes" id="UP000018936">
    <property type="component" value="Unassembled WGS sequence"/>
</dbReference>
<evidence type="ECO:0000313" key="19">
    <source>
        <dbReference type="Proteomes" id="UP000018936"/>
    </source>
</evidence>
<dbReference type="InterPro" id="IPR017441">
    <property type="entry name" value="Protein_kinase_ATP_BS"/>
</dbReference>
<feature type="transmembrane region" description="Helical" evidence="16">
    <location>
        <begin position="51"/>
        <end position="72"/>
    </location>
</feature>
<name>V8ND28_OPHHA</name>
<dbReference type="GO" id="GO:0005524">
    <property type="term" value="F:ATP binding"/>
    <property type="evidence" value="ECO:0007669"/>
    <property type="project" value="UniProtKB-UniRule"/>
</dbReference>
<proteinExistence type="inferred from homology"/>
<dbReference type="PANTHER" id="PTHR23255:SF63">
    <property type="entry name" value="BONE MORPHOGENETIC PROTEIN RECEPTOR TYPE-2"/>
    <property type="match status" value="1"/>
</dbReference>
<dbReference type="GO" id="GO:0030509">
    <property type="term" value="P:BMP signaling pathway"/>
    <property type="evidence" value="ECO:0007669"/>
    <property type="project" value="TreeGrafter"/>
</dbReference>
<feature type="non-terminal residue" evidence="18">
    <location>
        <position position="312"/>
    </location>
</feature>
<keyword evidence="5" id="KW-0808">Transferase</keyword>
<accession>V8ND28</accession>
<evidence type="ECO:0000256" key="5">
    <source>
        <dbReference type="ARBA" id="ARBA00022679"/>
    </source>
</evidence>
<evidence type="ECO:0000256" key="3">
    <source>
        <dbReference type="ARBA" id="ARBA00012401"/>
    </source>
</evidence>
<keyword evidence="11 16" id="KW-1133">Transmembrane helix</keyword>
<comment type="similarity">
    <text evidence="2">Belongs to the protein kinase superfamily. TKL Ser/Thr protein kinase family. TGFB receptor subfamily.</text>
</comment>
<dbReference type="EC" id="2.7.11.30" evidence="3"/>
<evidence type="ECO:0000256" key="16">
    <source>
        <dbReference type="SAM" id="Phobius"/>
    </source>
</evidence>
<keyword evidence="10 14" id="KW-0067">ATP-binding</keyword>
<dbReference type="InterPro" id="IPR000333">
    <property type="entry name" value="TGFB_receptor"/>
</dbReference>
<evidence type="ECO:0000256" key="13">
    <source>
        <dbReference type="ARBA" id="ARBA00023170"/>
    </source>
</evidence>
<evidence type="ECO:0000256" key="1">
    <source>
        <dbReference type="ARBA" id="ARBA00004479"/>
    </source>
</evidence>
<evidence type="ECO:0000256" key="11">
    <source>
        <dbReference type="ARBA" id="ARBA00022989"/>
    </source>
</evidence>
<evidence type="ECO:0000313" key="18">
    <source>
        <dbReference type="EMBL" id="ETE60184.1"/>
    </source>
</evidence>
<dbReference type="SUPFAM" id="SSF56112">
    <property type="entry name" value="Protein kinase-like (PK-like)"/>
    <property type="match status" value="1"/>
</dbReference>
<dbReference type="OrthoDB" id="547665at2759"/>
<dbReference type="EMBL" id="AZIM01004880">
    <property type="protein sequence ID" value="ETE60184.1"/>
    <property type="molecule type" value="Genomic_DNA"/>
</dbReference>
<keyword evidence="9" id="KW-0418">Kinase</keyword>
<dbReference type="Pfam" id="PF00069">
    <property type="entry name" value="Pkinase"/>
    <property type="match status" value="1"/>
</dbReference>
<dbReference type="PANTHER" id="PTHR23255">
    <property type="entry name" value="TRANSFORMING GROWTH FACTOR-BETA RECEPTOR TYPE I AND II"/>
    <property type="match status" value="1"/>
</dbReference>
<evidence type="ECO:0000256" key="6">
    <source>
        <dbReference type="ARBA" id="ARBA00022692"/>
    </source>
</evidence>
<feature type="domain" description="Protein kinase" evidence="17">
    <location>
        <begin position="103"/>
        <end position="312"/>
    </location>
</feature>
<protein>
    <recommendedName>
        <fullName evidence="3">receptor protein serine/threonine kinase</fullName>
        <ecNumber evidence="3">2.7.11.30</ecNumber>
    </recommendedName>
</protein>
<feature type="region of interest" description="Disordered" evidence="15">
    <location>
        <begin position="23"/>
        <end position="45"/>
    </location>
</feature>
<keyword evidence="12 16" id="KW-0472">Membrane</keyword>
<evidence type="ECO:0000256" key="15">
    <source>
        <dbReference type="SAM" id="MobiDB-lite"/>
    </source>
</evidence>
<feature type="non-terminal residue" evidence="18">
    <location>
        <position position="1"/>
    </location>
</feature>
<evidence type="ECO:0000256" key="7">
    <source>
        <dbReference type="ARBA" id="ARBA00022729"/>
    </source>
</evidence>
<keyword evidence="4" id="KW-0723">Serine/threonine-protein kinase</keyword>
<evidence type="ECO:0000256" key="8">
    <source>
        <dbReference type="ARBA" id="ARBA00022741"/>
    </source>
</evidence>
<dbReference type="InterPro" id="IPR000719">
    <property type="entry name" value="Prot_kinase_dom"/>
</dbReference>
<reference evidence="18 19" key="1">
    <citation type="journal article" date="2013" name="Proc. Natl. Acad. Sci. U.S.A.">
        <title>The king cobra genome reveals dynamic gene evolution and adaptation in the snake venom system.</title>
        <authorList>
            <person name="Vonk F.J."/>
            <person name="Casewell N.R."/>
            <person name="Henkel C.V."/>
            <person name="Heimberg A.M."/>
            <person name="Jansen H.J."/>
            <person name="McCleary R.J."/>
            <person name="Kerkkamp H.M."/>
            <person name="Vos R.A."/>
            <person name="Guerreiro I."/>
            <person name="Calvete J.J."/>
            <person name="Wuster W."/>
            <person name="Woods A.E."/>
            <person name="Logan J.M."/>
            <person name="Harrison R.A."/>
            <person name="Castoe T.A."/>
            <person name="de Koning A.P."/>
            <person name="Pollock D.D."/>
            <person name="Yandell M."/>
            <person name="Calderon D."/>
            <person name="Renjifo C."/>
            <person name="Currier R.B."/>
            <person name="Salgado D."/>
            <person name="Pla D."/>
            <person name="Sanz L."/>
            <person name="Hyder A.S."/>
            <person name="Ribeiro J.M."/>
            <person name="Arntzen J.W."/>
            <person name="van den Thillart G.E."/>
            <person name="Boetzer M."/>
            <person name="Pirovano W."/>
            <person name="Dirks R.P."/>
            <person name="Spaink H.P."/>
            <person name="Duboule D."/>
            <person name="McGlinn E."/>
            <person name="Kini R.M."/>
            <person name="Richardson M.K."/>
        </authorList>
    </citation>
    <scope>NUCLEOTIDE SEQUENCE</scope>
    <source>
        <tissue evidence="18">Blood</tissue>
    </source>
</reference>
<keyword evidence="7" id="KW-0732">Signal</keyword>
<dbReference type="Gene3D" id="3.30.200.20">
    <property type="entry name" value="Phosphorylase Kinase, domain 1"/>
    <property type="match status" value="1"/>
</dbReference>
<comment type="subcellular location">
    <subcellularLocation>
        <location evidence="1">Membrane</location>
        <topology evidence="1">Single-pass type I membrane protein</topology>
    </subcellularLocation>
</comment>
<dbReference type="FunFam" id="3.30.200.20:FF:000174">
    <property type="entry name" value="Receptor protein serine/threonine kinase"/>
    <property type="match status" value="1"/>
</dbReference>
<keyword evidence="19" id="KW-1185">Reference proteome</keyword>
<dbReference type="InterPro" id="IPR011009">
    <property type="entry name" value="Kinase-like_dom_sf"/>
</dbReference>